<reference evidence="7" key="2">
    <citation type="journal article" date="2023" name="Commun. Biol.">
        <title>Intrasexual cuticular hydrocarbon dimorphism in a wasp sheds light on hydrocarbon biosynthesis genes in Hymenoptera.</title>
        <authorList>
            <person name="Moris V.C."/>
            <person name="Podsiadlowski L."/>
            <person name="Martin S."/>
            <person name="Oeyen J.P."/>
            <person name="Donath A."/>
            <person name="Petersen M."/>
            <person name="Wilbrandt J."/>
            <person name="Misof B."/>
            <person name="Liedtke D."/>
            <person name="Thamm M."/>
            <person name="Scheiner R."/>
            <person name="Schmitt T."/>
            <person name="Niehuis O."/>
        </authorList>
    </citation>
    <scope>NUCLEOTIDE SEQUENCE</scope>
    <source>
        <strain evidence="7">GBR_01_08_01A</strain>
    </source>
</reference>
<evidence type="ECO:0000256" key="3">
    <source>
        <dbReference type="ARBA" id="ARBA00022900"/>
    </source>
</evidence>
<keyword evidence="2" id="KW-0646">Protease inhibitor</keyword>
<comment type="similarity">
    <text evidence="1 4">Belongs to the serpin family.</text>
</comment>
<dbReference type="InterPro" id="IPR023795">
    <property type="entry name" value="Serpin_CS"/>
</dbReference>
<evidence type="ECO:0000259" key="6">
    <source>
        <dbReference type="SMART" id="SM00093"/>
    </source>
</evidence>
<keyword evidence="8" id="KW-1185">Reference proteome</keyword>
<proteinExistence type="inferred from homology"/>
<sequence length="411" mass="47331">MTILRKQAALFLLTLPGIICLYSEEMSAQEEENVFQKVANSCCFFSNNFYKVLSDELDGNIVTSPFSLHIILSLLHHGSKGLTLDELQSVLYPNDTDVPHEEIKSLISVLNDIKEVELQIANAIYIQDSFQILSDFLIVSTDVYNCGLFRTNFKNKQQAIDEINLWVKNATRDKIPITLSIDDIEEDTRAILVNAVYFKGHWLHKFDEKFTEKKSFHITKTNKKLIPMMYKESKYVHGEISNLNARFVEIPYLNQDIAMIVLLPNEIEGLKLLEQNFKWDDLLKASRTETKIKLHLPRFNYEVTINLKNILRKMGLNTMFEDGANFGRLTNEPVKVSKVLQKAFIEVNEEGSEAAAATVVQMRLRRAIIETTEHFLVDRPFLFIIYHKPSKIPIFLGSVKDIDIPIKKDEL</sequence>
<dbReference type="AlphaFoldDB" id="A0AAD9VS06"/>
<gene>
    <name evidence="7" type="ORF">KPH14_007098</name>
</gene>
<dbReference type="SUPFAM" id="SSF56574">
    <property type="entry name" value="Serpins"/>
    <property type="match status" value="1"/>
</dbReference>
<accession>A0AAD9VS06</accession>
<dbReference type="GO" id="GO:0005615">
    <property type="term" value="C:extracellular space"/>
    <property type="evidence" value="ECO:0007669"/>
    <property type="project" value="InterPro"/>
</dbReference>
<dbReference type="Gene3D" id="2.30.39.10">
    <property type="entry name" value="Alpha-1-antitrypsin, domain 1"/>
    <property type="match status" value="1"/>
</dbReference>
<dbReference type="EMBL" id="JAIFRP010000026">
    <property type="protein sequence ID" value="KAK2584776.1"/>
    <property type="molecule type" value="Genomic_DNA"/>
</dbReference>
<dbReference type="GO" id="GO:0004867">
    <property type="term" value="F:serine-type endopeptidase inhibitor activity"/>
    <property type="evidence" value="ECO:0007669"/>
    <property type="project" value="UniProtKB-KW"/>
</dbReference>
<comment type="caution">
    <text evidence="7">The sequence shown here is derived from an EMBL/GenBank/DDBJ whole genome shotgun (WGS) entry which is preliminary data.</text>
</comment>
<dbReference type="PROSITE" id="PS00284">
    <property type="entry name" value="SERPIN"/>
    <property type="match status" value="1"/>
</dbReference>
<dbReference type="InterPro" id="IPR042185">
    <property type="entry name" value="Serpin_sf_2"/>
</dbReference>
<dbReference type="PANTHER" id="PTHR11461">
    <property type="entry name" value="SERINE PROTEASE INHIBITOR, SERPIN"/>
    <property type="match status" value="1"/>
</dbReference>
<dbReference type="Pfam" id="PF00079">
    <property type="entry name" value="Serpin"/>
    <property type="match status" value="1"/>
</dbReference>
<feature type="chain" id="PRO_5042221659" description="Serpin domain-containing protein" evidence="5">
    <location>
        <begin position="21"/>
        <end position="411"/>
    </location>
</feature>
<evidence type="ECO:0000256" key="5">
    <source>
        <dbReference type="SAM" id="SignalP"/>
    </source>
</evidence>
<keyword evidence="3" id="KW-0722">Serine protease inhibitor</keyword>
<organism evidence="7 8">
    <name type="scientific">Odynerus spinipes</name>
    <dbReference type="NCBI Taxonomy" id="1348599"/>
    <lineage>
        <taxon>Eukaryota</taxon>
        <taxon>Metazoa</taxon>
        <taxon>Ecdysozoa</taxon>
        <taxon>Arthropoda</taxon>
        <taxon>Hexapoda</taxon>
        <taxon>Insecta</taxon>
        <taxon>Pterygota</taxon>
        <taxon>Neoptera</taxon>
        <taxon>Endopterygota</taxon>
        <taxon>Hymenoptera</taxon>
        <taxon>Apocrita</taxon>
        <taxon>Aculeata</taxon>
        <taxon>Vespoidea</taxon>
        <taxon>Vespidae</taxon>
        <taxon>Eumeninae</taxon>
        <taxon>Odynerus</taxon>
    </lineage>
</organism>
<protein>
    <recommendedName>
        <fullName evidence="6">Serpin domain-containing protein</fullName>
    </recommendedName>
</protein>
<evidence type="ECO:0000256" key="4">
    <source>
        <dbReference type="RuleBase" id="RU000411"/>
    </source>
</evidence>
<dbReference type="CDD" id="cd19601">
    <property type="entry name" value="serpin42Da-like"/>
    <property type="match status" value="1"/>
</dbReference>
<reference evidence="7" key="1">
    <citation type="submission" date="2021-08" db="EMBL/GenBank/DDBJ databases">
        <authorList>
            <person name="Misof B."/>
            <person name="Oliver O."/>
            <person name="Podsiadlowski L."/>
            <person name="Donath A."/>
            <person name="Peters R."/>
            <person name="Mayer C."/>
            <person name="Rust J."/>
            <person name="Gunkel S."/>
            <person name="Lesny P."/>
            <person name="Martin S."/>
            <person name="Oeyen J.P."/>
            <person name="Petersen M."/>
            <person name="Panagiotis P."/>
            <person name="Wilbrandt J."/>
            <person name="Tanja T."/>
        </authorList>
    </citation>
    <scope>NUCLEOTIDE SEQUENCE</scope>
    <source>
        <strain evidence="7">GBR_01_08_01A</strain>
        <tissue evidence="7">Thorax + abdomen</tissue>
    </source>
</reference>
<evidence type="ECO:0000256" key="1">
    <source>
        <dbReference type="ARBA" id="ARBA00009500"/>
    </source>
</evidence>
<dbReference type="InterPro" id="IPR036186">
    <property type="entry name" value="Serpin_sf"/>
</dbReference>
<feature type="signal peptide" evidence="5">
    <location>
        <begin position="1"/>
        <end position="20"/>
    </location>
</feature>
<evidence type="ECO:0000256" key="2">
    <source>
        <dbReference type="ARBA" id="ARBA00022690"/>
    </source>
</evidence>
<dbReference type="InterPro" id="IPR042178">
    <property type="entry name" value="Serpin_sf_1"/>
</dbReference>
<dbReference type="InterPro" id="IPR000215">
    <property type="entry name" value="Serpin_fam"/>
</dbReference>
<evidence type="ECO:0000313" key="8">
    <source>
        <dbReference type="Proteomes" id="UP001258017"/>
    </source>
</evidence>
<name>A0AAD9VS06_9HYME</name>
<dbReference type="PANTHER" id="PTHR11461:SF211">
    <property type="entry name" value="GH10112P-RELATED"/>
    <property type="match status" value="1"/>
</dbReference>
<feature type="domain" description="Serpin" evidence="6">
    <location>
        <begin position="47"/>
        <end position="402"/>
    </location>
</feature>
<keyword evidence="5" id="KW-0732">Signal</keyword>
<dbReference type="InterPro" id="IPR023796">
    <property type="entry name" value="Serpin_dom"/>
</dbReference>
<dbReference type="Proteomes" id="UP001258017">
    <property type="component" value="Unassembled WGS sequence"/>
</dbReference>
<dbReference type="SMART" id="SM00093">
    <property type="entry name" value="SERPIN"/>
    <property type="match status" value="1"/>
</dbReference>
<evidence type="ECO:0000313" key="7">
    <source>
        <dbReference type="EMBL" id="KAK2584776.1"/>
    </source>
</evidence>
<dbReference type="Gene3D" id="3.30.497.10">
    <property type="entry name" value="Antithrombin, subunit I, domain 2"/>
    <property type="match status" value="1"/>
</dbReference>